<evidence type="ECO:0000313" key="2">
    <source>
        <dbReference type="Proteomes" id="UP000271097"/>
    </source>
</evidence>
<dbReference type="AlphaFoldDB" id="A0A3M4T2H0"/>
<proteinExistence type="predicted"/>
<reference evidence="1 2" key="1">
    <citation type="submission" date="2018-08" db="EMBL/GenBank/DDBJ databases">
        <title>Recombination of ecologically and evolutionarily significant loci maintains genetic cohesion in the Pseudomonas syringae species complex.</title>
        <authorList>
            <person name="Dillon M."/>
            <person name="Thakur S."/>
            <person name="Almeida R.N.D."/>
            <person name="Weir B.S."/>
            <person name="Guttman D.S."/>
        </authorList>
    </citation>
    <scope>NUCLEOTIDE SEQUENCE [LARGE SCALE GENOMIC DNA]</scope>
    <source>
        <strain evidence="1 2">ICMP 5931</strain>
    </source>
</reference>
<dbReference type="Proteomes" id="UP000271097">
    <property type="component" value="Unassembled WGS sequence"/>
</dbReference>
<sequence length="146" mass="15704">MLSVTGNQSLRLFGISSAQLTLLIKVVAQFSAIADVGRRAVQQLIEPGHAVVEGLLAIVNLLGVIADQNPEQCLIGAQHMYIKLARRPAQGCRLPGNDADPVAYGMGALVADTCHGEQQHNQHGKPTDHSLKNGHGYPLLFLLRRI</sequence>
<accession>A0A3M4T2H0</accession>
<gene>
    <name evidence="1" type="ORF">ALP90_102521</name>
</gene>
<comment type="caution">
    <text evidence="1">The sequence shown here is derived from an EMBL/GenBank/DDBJ whole genome shotgun (WGS) entry which is preliminary data.</text>
</comment>
<organism evidence="1 2">
    <name type="scientific">Pseudomonas amygdali pv. ulmi</name>
    <dbReference type="NCBI Taxonomy" id="251720"/>
    <lineage>
        <taxon>Bacteria</taxon>
        <taxon>Pseudomonadati</taxon>
        <taxon>Pseudomonadota</taxon>
        <taxon>Gammaproteobacteria</taxon>
        <taxon>Pseudomonadales</taxon>
        <taxon>Pseudomonadaceae</taxon>
        <taxon>Pseudomonas</taxon>
        <taxon>Pseudomonas amygdali</taxon>
    </lineage>
</organism>
<dbReference type="EMBL" id="RBRS01000126">
    <property type="protein sequence ID" value="RMR21364.1"/>
    <property type="molecule type" value="Genomic_DNA"/>
</dbReference>
<name>A0A3M4T2H0_PSEA0</name>
<evidence type="ECO:0000313" key="1">
    <source>
        <dbReference type="EMBL" id="RMR21364.1"/>
    </source>
</evidence>
<protein>
    <submittedName>
        <fullName evidence="1">Uncharacterized protein</fullName>
    </submittedName>
</protein>